<feature type="transmembrane region" description="Helical" evidence="1">
    <location>
        <begin position="898"/>
        <end position="916"/>
    </location>
</feature>
<feature type="transmembrane region" description="Helical" evidence="1">
    <location>
        <begin position="660"/>
        <end position="681"/>
    </location>
</feature>
<sequence length="1053" mass="115098">MAAFAPLLLISLLTRSIPLAARVCFDDAIPEESRGNITLDGESMPIGLWELKWDSASIMTRIFEILVSEKLGYKVVNLGGTGSSTPVLYRLGGCEEATSNPPNNGKSFEEDCLTKPRRFHFSFESWQGASTYAPSLLQAFGDRAPINLGSLQYKGSSGMYVLGAAVNAGLLDSGLSLEYYSNYNADWFQPSKYTAIVSDVNLSRLATCDEGVNNRYIFFAPEYLEATGDSDAVYLGGGRVKYKCWEDKWWISPACRSMPQNCSTLITSFPGWGFGLMTQWVAFHNMPVAIGTAAPGDDAAQAYVQLGRELASLVYWWTPDVSFLRENASPIVLPPFNPAEHARKIYRTGREELTLTKWAAADMDVVAHRAFSLAGAIALSKQDVASVLLKHLELKELSGDTTHWDTACTWLKQASTASTWQAWIPSDTTCPLGRGLVDSQRNYVTHRDLAVACAACPAGMFSQESEDTRICTKCPAGTHQRLSGEAFCEACQPGTFSMEEGRAECAPCGLGQYANSSGMKACFQCGASVTLDNKKLHLFTTSQLVMSSTSEERIWIPVQGASSEDFCSCVSGAHRTSSGLCERCPEGPWLDRMLAVRRSYFSQEDDPGYVFECLERSHCPGGVPGTCAEGRDPASVACSSCLPGLHSAGTKCIPCEGGDYVLVSSLLVLFMLIMTGGYLLFSWGDSKGVRSSSFIVVSCGLGQLAMSIQVISVIHQFRLDWGEPIASLLALTEILAVELNIFSFDCLTPSDPVPLFLFHVMVLPCVLVALSCIHFCTVLAKRSSSTWQFHRLGQAVGSLCVVFFISFCSSLLPPLICQTHPNQLSTLRAYPSVACNGGEEHLAMILITAFSFLLPASFLASSVWLVVQLPSRIYQSDLKFIRAASFLFGRFRPGAETMAVWLLLRNALLVLLPLASKSASTFVMNILLSLTLAACCFYKPWRMKACTYLDMFLLACMIFIVTLGSHVAGQVSETLTVVACLTLMTLMFVALLVFILYGFFTCCRGKQKAFRFFLSHHKSRAGCVARWLKMLLLQRGKTFTSFAACLNLGMSSS</sequence>
<feature type="transmembrane region" description="Helical" evidence="1">
    <location>
        <begin position="975"/>
        <end position="1000"/>
    </location>
</feature>
<evidence type="ECO:0000256" key="2">
    <source>
        <dbReference type="SAM" id="SignalP"/>
    </source>
</evidence>
<feature type="chain" id="PRO_5045233771" evidence="2">
    <location>
        <begin position="22"/>
        <end position="1053"/>
    </location>
</feature>
<feature type="transmembrane region" description="Helical" evidence="1">
    <location>
        <begin position="693"/>
        <end position="714"/>
    </location>
</feature>
<keyword evidence="1" id="KW-1133">Transmembrane helix</keyword>
<feature type="signal peptide" evidence="2">
    <location>
        <begin position="1"/>
        <end position="21"/>
    </location>
</feature>
<proteinExistence type="predicted"/>
<keyword evidence="3" id="KW-0687">Ribonucleoprotein</keyword>
<feature type="transmembrane region" description="Helical" evidence="1">
    <location>
        <begin position="792"/>
        <end position="812"/>
    </location>
</feature>
<dbReference type="GO" id="GO:0005840">
    <property type="term" value="C:ribosome"/>
    <property type="evidence" value="ECO:0007669"/>
    <property type="project" value="UniProtKB-KW"/>
</dbReference>
<dbReference type="SUPFAM" id="SSF57184">
    <property type="entry name" value="Growth factor receptor domain"/>
    <property type="match status" value="1"/>
</dbReference>
<evidence type="ECO:0000313" key="4">
    <source>
        <dbReference type="Proteomes" id="UP001642464"/>
    </source>
</evidence>
<gene>
    <name evidence="3" type="ORF">SCF082_LOCUS42961</name>
</gene>
<dbReference type="Gene3D" id="2.10.50.10">
    <property type="entry name" value="Tumor Necrosis Factor Receptor, subunit A, domain 2"/>
    <property type="match status" value="1"/>
</dbReference>
<organism evidence="3 4">
    <name type="scientific">Durusdinium trenchii</name>
    <dbReference type="NCBI Taxonomy" id="1381693"/>
    <lineage>
        <taxon>Eukaryota</taxon>
        <taxon>Sar</taxon>
        <taxon>Alveolata</taxon>
        <taxon>Dinophyceae</taxon>
        <taxon>Suessiales</taxon>
        <taxon>Symbiodiniaceae</taxon>
        <taxon>Durusdinium</taxon>
    </lineage>
</organism>
<evidence type="ECO:0000256" key="1">
    <source>
        <dbReference type="SAM" id="Phobius"/>
    </source>
</evidence>
<feature type="transmembrane region" description="Helical" evidence="1">
    <location>
        <begin position="842"/>
        <end position="867"/>
    </location>
</feature>
<evidence type="ECO:0000313" key="3">
    <source>
        <dbReference type="EMBL" id="CAK9091182.1"/>
    </source>
</evidence>
<protein>
    <submittedName>
        <fullName evidence="3">40S ribosomal protein S6</fullName>
    </submittedName>
</protein>
<name>A0ABP0QSE9_9DINO</name>
<keyword evidence="1" id="KW-0472">Membrane</keyword>
<keyword evidence="4" id="KW-1185">Reference proteome</keyword>
<dbReference type="Proteomes" id="UP001642464">
    <property type="component" value="Unassembled WGS sequence"/>
</dbReference>
<dbReference type="InterPro" id="IPR009030">
    <property type="entry name" value="Growth_fac_rcpt_cys_sf"/>
</dbReference>
<keyword evidence="1" id="KW-0812">Transmembrane</keyword>
<dbReference type="SMART" id="SM01411">
    <property type="entry name" value="Ephrin_rec_like"/>
    <property type="match status" value="1"/>
</dbReference>
<dbReference type="EMBL" id="CAXAMM010040112">
    <property type="protein sequence ID" value="CAK9091182.1"/>
    <property type="molecule type" value="Genomic_DNA"/>
</dbReference>
<accession>A0ABP0QSE9</accession>
<dbReference type="PANTHER" id="PTHR46967:SF2">
    <property type="entry name" value="SUSHI, VON WILLEBRAND FACTOR TYPE A, EGF AND PENTRAXIN DOMAIN-CONTAINING PROTEIN 1-LIKE"/>
    <property type="match status" value="1"/>
</dbReference>
<keyword evidence="2" id="KW-0732">Signal</keyword>
<keyword evidence="3" id="KW-0689">Ribosomal protein</keyword>
<feature type="transmembrane region" description="Helical" evidence="1">
    <location>
        <begin position="922"/>
        <end position="941"/>
    </location>
</feature>
<feature type="transmembrane region" description="Helical" evidence="1">
    <location>
        <begin position="756"/>
        <end position="780"/>
    </location>
</feature>
<reference evidence="3 4" key="1">
    <citation type="submission" date="2024-02" db="EMBL/GenBank/DDBJ databases">
        <authorList>
            <person name="Chen Y."/>
            <person name="Shah S."/>
            <person name="Dougan E. K."/>
            <person name="Thang M."/>
            <person name="Chan C."/>
        </authorList>
    </citation>
    <scope>NUCLEOTIDE SEQUENCE [LARGE SCALE GENOMIC DNA]</scope>
</reference>
<feature type="transmembrane region" description="Helical" evidence="1">
    <location>
        <begin position="948"/>
        <end position="969"/>
    </location>
</feature>
<dbReference type="PANTHER" id="PTHR46967">
    <property type="entry name" value="INSULIN-LIKE GROWTH FACTOR BINDING PROTEIN,N-TERMINAL"/>
    <property type="match status" value="1"/>
</dbReference>
<comment type="caution">
    <text evidence="3">The sequence shown here is derived from an EMBL/GenBank/DDBJ whole genome shotgun (WGS) entry which is preliminary data.</text>
</comment>